<dbReference type="AlphaFoldDB" id="A0A3G2L947"/>
<organism evidence="1 2">
    <name type="scientific">Euzebyella marina</name>
    <dbReference type="NCBI Taxonomy" id="1761453"/>
    <lineage>
        <taxon>Bacteria</taxon>
        <taxon>Pseudomonadati</taxon>
        <taxon>Bacteroidota</taxon>
        <taxon>Flavobacteriia</taxon>
        <taxon>Flavobacteriales</taxon>
        <taxon>Flavobacteriaceae</taxon>
        <taxon>Euzebyella</taxon>
    </lineage>
</organism>
<proteinExistence type="predicted"/>
<sequence length="230" mass="25877">MKHLKYILYLFTIGILSSFNTNQSCNYASSNISYVKTEIEKALDMSDLQLSRFHTYKAINAIEKTKLDLEKCGCEYAIDTISEGSEHLKLATKTSTLASTNILLNKALEETKSALESLDEHEGHISVYGNDQLSLNTVNPHGEKKITYEPPSEKLLRQKVDSSLASYRKSLDKVVSTVNCVEARAYANRIFEFCEQQLLKPNLSEGKKYYNLKTKEITAEALTKLGECGK</sequence>
<accession>A0A3G2L947</accession>
<protein>
    <submittedName>
        <fullName evidence="1">Uncharacterized protein</fullName>
    </submittedName>
</protein>
<name>A0A3G2L947_9FLAO</name>
<dbReference type="RefSeq" id="WP_121849789.1">
    <property type="nucleotide sequence ID" value="NZ_CP032050.1"/>
</dbReference>
<dbReference type="EMBL" id="CP032050">
    <property type="protein sequence ID" value="AYN68777.1"/>
    <property type="molecule type" value="Genomic_DNA"/>
</dbReference>
<evidence type="ECO:0000313" key="1">
    <source>
        <dbReference type="EMBL" id="AYN68777.1"/>
    </source>
</evidence>
<gene>
    <name evidence="1" type="ORF">D1013_16015</name>
</gene>
<reference evidence="1 2" key="1">
    <citation type="submission" date="2018-08" db="EMBL/GenBank/DDBJ databases">
        <title>The reduced genetic potential of extracellular carbohydrate catabolism in Euzebyella marina RN62, a Flavobacteriia bacterium isolated from the hadal water.</title>
        <authorList>
            <person name="Xue C."/>
        </authorList>
    </citation>
    <scope>NUCLEOTIDE SEQUENCE [LARGE SCALE GENOMIC DNA]</scope>
    <source>
        <strain evidence="1 2">RN62</strain>
    </source>
</reference>
<keyword evidence="2" id="KW-1185">Reference proteome</keyword>
<dbReference type="Proteomes" id="UP000276309">
    <property type="component" value="Chromosome"/>
</dbReference>
<evidence type="ECO:0000313" key="2">
    <source>
        <dbReference type="Proteomes" id="UP000276309"/>
    </source>
</evidence>
<dbReference type="KEGG" id="emar:D1013_16015"/>
<dbReference type="OrthoDB" id="1427740at2"/>